<keyword evidence="4 7" id="KW-0812">Transmembrane</keyword>
<keyword evidence="2" id="KW-0813">Transport</keyword>
<feature type="transmembrane region" description="Helical" evidence="7">
    <location>
        <begin position="132"/>
        <end position="151"/>
    </location>
</feature>
<gene>
    <name evidence="8" type="ORF">HXK24_06170</name>
</gene>
<reference evidence="8" key="1">
    <citation type="submission" date="2020-04" db="EMBL/GenBank/DDBJ databases">
        <title>Deep metagenomics examines the oral microbiome during advanced dental caries in children, revealing novel taxa and co-occurrences with host molecules.</title>
        <authorList>
            <person name="Baker J.L."/>
            <person name="Morton J.T."/>
            <person name="Dinis M."/>
            <person name="Alvarez R."/>
            <person name="Tran N.C."/>
            <person name="Knight R."/>
            <person name="Edlund A."/>
        </authorList>
    </citation>
    <scope>NUCLEOTIDE SEQUENCE</scope>
    <source>
        <strain evidence="8">JCVI_3_bin.11</strain>
    </source>
</reference>
<evidence type="ECO:0000256" key="1">
    <source>
        <dbReference type="ARBA" id="ARBA00004141"/>
    </source>
</evidence>
<feature type="transmembrane region" description="Helical" evidence="7">
    <location>
        <begin position="6"/>
        <end position="24"/>
    </location>
</feature>
<dbReference type="PANTHER" id="PTHR36838">
    <property type="entry name" value="AUXIN EFFLUX CARRIER FAMILY PROTEIN"/>
    <property type="match status" value="1"/>
</dbReference>
<dbReference type="AlphaFoldDB" id="A0A9D5X8R4"/>
<comment type="subcellular location">
    <subcellularLocation>
        <location evidence="1">Membrane</location>
        <topology evidence="1">Multi-pass membrane protein</topology>
    </subcellularLocation>
</comment>
<evidence type="ECO:0000256" key="2">
    <source>
        <dbReference type="ARBA" id="ARBA00022448"/>
    </source>
</evidence>
<evidence type="ECO:0000256" key="3">
    <source>
        <dbReference type="ARBA" id="ARBA00022475"/>
    </source>
</evidence>
<evidence type="ECO:0000256" key="6">
    <source>
        <dbReference type="ARBA" id="ARBA00023136"/>
    </source>
</evidence>
<evidence type="ECO:0000313" key="9">
    <source>
        <dbReference type="Proteomes" id="UP000787322"/>
    </source>
</evidence>
<evidence type="ECO:0000256" key="5">
    <source>
        <dbReference type="ARBA" id="ARBA00022989"/>
    </source>
</evidence>
<dbReference type="Pfam" id="PF03547">
    <property type="entry name" value="Mem_trans"/>
    <property type="match status" value="1"/>
</dbReference>
<sequence>MSVFLTSLQNVLPIILIIVLGYVLRKINWLNETFAGQASKLIMNVALPSSIFVAVLKNLSLNQLLQLGPSVLIAAISFTLSYVVGFLVINVFRVQPGRRGLMLNTFANANTIFIGMPLNLALFGEHAVPYFLVYYIMNTISTWAIGIFFIYGDPMPTENDGEKNNAAEHKFNISKLLPPPLLG</sequence>
<comment type="caution">
    <text evidence="8">The sequence shown here is derived from an EMBL/GenBank/DDBJ whole genome shotgun (WGS) entry which is preliminary data.</text>
</comment>
<proteinExistence type="predicted"/>
<dbReference type="GO" id="GO:0016020">
    <property type="term" value="C:membrane"/>
    <property type="evidence" value="ECO:0007669"/>
    <property type="project" value="UniProtKB-SubCell"/>
</dbReference>
<feature type="non-terminal residue" evidence="8">
    <location>
        <position position="183"/>
    </location>
</feature>
<feature type="transmembrane region" description="Helical" evidence="7">
    <location>
        <begin position="45"/>
        <end position="65"/>
    </location>
</feature>
<dbReference type="EMBL" id="JABZGU010000189">
    <property type="protein sequence ID" value="MBF4803378.1"/>
    <property type="molecule type" value="Genomic_DNA"/>
</dbReference>
<feature type="transmembrane region" description="Helical" evidence="7">
    <location>
        <begin position="71"/>
        <end position="89"/>
    </location>
</feature>
<keyword evidence="6 7" id="KW-0472">Membrane</keyword>
<dbReference type="PANTHER" id="PTHR36838:SF1">
    <property type="entry name" value="SLR1864 PROTEIN"/>
    <property type="match status" value="1"/>
</dbReference>
<accession>A0A9D5X8R4</accession>
<name>A0A9D5X8R4_9ACTN</name>
<dbReference type="InterPro" id="IPR004776">
    <property type="entry name" value="Mem_transp_PIN-like"/>
</dbReference>
<feature type="transmembrane region" description="Helical" evidence="7">
    <location>
        <begin position="101"/>
        <end position="120"/>
    </location>
</feature>
<evidence type="ECO:0000256" key="4">
    <source>
        <dbReference type="ARBA" id="ARBA00022692"/>
    </source>
</evidence>
<keyword evidence="3" id="KW-1003">Cell membrane</keyword>
<dbReference type="GO" id="GO:0055085">
    <property type="term" value="P:transmembrane transport"/>
    <property type="evidence" value="ECO:0007669"/>
    <property type="project" value="InterPro"/>
</dbReference>
<keyword evidence="5 7" id="KW-1133">Transmembrane helix</keyword>
<organism evidence="8 9">
    <name type="scientific">Lancefieldella parvula</name>
    <dbReference type="NCBI Taxonomy" id="1382"/>
    <lineage>
        <taxon>Bacteria</taxon>
        <taxon>Bacillati</taxon>
        <taxon>Actinomycetota</taxon>
        <taxon>Coriobacteriia</taxon>
        <taxon>Coriobacteriales</taxon>
        <taxon>Atopobiaceae</taxon>
        <taxon>Lancefieldella</taxon>
    </lineage>
</organism>
<evidence type="ECO:0000256" key="7">
    <source>
        <dbReference type="SAM" id="Phobius"/>
    </source>
</evidence>
<protein>
    <submittedName>
        <fullName evidence="8">AEC family transporter</fullName>
    </submittedName>
</protein>
<evidence type="ECO:0000313" key="8">
    <source>
        <dbReference type="EMBL" id="MBF4803378.1"/>
    </source>
</evidence>
<dbReference type="Proteomes" id="UP000787322">
    <property type="component" value="Unassembled WGS sequence"/>
</dbReference>